<evidence type="ECO:0000313" key="14">
    <source>
        <dbReference type="EMBL" id="CEG41779.1"/>
    </source>
</evidence>
<dbReference type="PROSITE" id="PS00134">
    <property type="entry name" value="TRYPSIN_HIS"/>
    <property type="match status" value="1"/>
</dbReference>
<dbReference type="InterPro" id="IPR033116">
    <property type="entry name" value="TRYPSIN_SER"/>
</dbReference>
<dbReference type="SUPFAM" id="SSF50494">
    <property type="entry name" value="Trypsin-like serine proteases"/>
    <property type="match status" value="1"/>
</dbReference>
<dbReference type="InterPro" id="IPR001254">
    <property type="entry name" value="Trypsin_dom"/>
</dbReference>
<evidence type="ECO:0000259" key="13">
    <source>
        <dbReference type="PROSITE" id="PS50240"/>
    </source>
</evidence>
<dbReference type="OMA" id="YPCYDPA"/>
<evidence type="ECO:0000256" key="12">
    <source>
        <dbReference type="SAM" id="SignalP"/>
    </source>
</evidence>
<dbReference type="InterPro" id="IPR001314">
    <property type="entry name" value="Peptidase_S1A"/>
</dbReference>
<comment type="similarity">
    <text evidence="2">Belongs to the peptidase S1 family.</text>
</comment>
<dbReference type="PANTHER" id="PTHR24276:SF98">
    <property type="entry name" value="FI18310P1-RELATED"/>
    <property type="match status" value="1"/>
</dbReference>
<keyword evidence="5 12" id="KW-0732">Signal</keyword>
<evidence type="ECO:0000256" key="4">
    <source>
        <dbReference type="ARBA" id="ARBA00022670"/>
    </source>
</evidence>
<organism evidence="14 15">
    <name type="scientific">Plasmopara halstedii</name>
    <name type="common">Downy mildew of sunflower</name>
    <dbReference type="NCBI Taxonomy" id="4781"/>
    <lineage>
        <taxon>Eukaryota</taxon>
        <taxon>Sar</taxon>
        <taxon>Stramenopiles</taxon>
        <taxon>Oomycota</taxon>
        <taxon>Peronosporomycetes</taxon>
        <taxon>Peronosporales</taxon>
        <taxon>Peronosporaceae</taxon>
        <taxon>Plasmopara</taxon>
    </lineage>
</organism>
<evidence type="ECO:0000256" key="11">
    <source>
        <dbReference type="RuleBase" id="RU363034"/>
    </source>
</evidence>
<sequence length="281" mass="30006">MQLVQVVLLSTLAILITYPKFTIALTSETESRIYGGLNANFTNFLYTAGLHVNDSNSILFCGGTLIAPQYILTAGHCMEIAMHDIYVSLGSKFSSGGGTQMSEMKRVVAAYRHPLYVLQPDIETVTHDVAVLKLESPSNLQPARLAASDGSDNKPGQMATVLGWGRMDNETFADILQSADVEVITNDECTKQYTNAADDTIVDESVLCAGHGKNVDSCYGDSGGPLIVDDAIVGIVSCGPESCGVLPGTYTRVTEVLDFIVEIINGGSTGNITDLLIKRSK</sequence>
<evidence type="ECO:0000256" key="7">
    <source>
        <dbReference type="ARBA" id="ARBA00022825"/>
    </source>
</evidence>
<dbReference type="OrthoDB" id="122635at2759"/>
<dbReference type="PROSITE" id="PS50240">
    <property type="entry name" value="TRYPSIN_DOM"/>
    <property type="match status" value="1"/>
</dbReference>
<dbReference type="InterPro" id="IPR018114">
    <property type="entry name" value="TRYPSIN_HIS"/>
</dbReference>
<dbReference type="PANTHER" id="PTHR24276">
    <property type="entry name" value="POLYSERASE-RELATED"/>
    <property type="match status" value="1"/>
</dbReference>
<keyword evidence="10" id="KW-0325">Glycoprotein</keyword>
<keyword evidence="6 11" id="KW-0378">Hydrolase</keyword>
<feature type="signal peptide" evidence="12">
    <location>
        <begin position="1"/>
        <end position="24"/>
    </location>
</feature>
<dbReference type="InterPro" id="IPR009003">
    <property type="entry name" value="Peptidase_S1_PA"/>
</dbReference>
<name>A0A0N7L5L1_PLAHL</name>
<evidence type="ECO:0000256" key="6">
    <source>
        <dbReference type="ARBA" id="ARBA00022801"/>
    </source>
</evidence>
<evidence type="ECO:0000256" key="10">
    <source>
        <dbReference type="ARBA" id="ARBA00023180"/>
    </source>
</evidence>
<keyword evidence="3" id="KW-0964">Secreted</keyword>
<dbReference type="Gene3D" id="2.40.10.10">
    <property type="entry name" value="Trypsin-like serine proteases"/>
    <property type="match status" value="1"/>
</dbReference>
<dbReference type="RefSeq" id="XP_024578148.1">
    <property type="nucleotide sequence ID" value="XM_024727586.1"/>
</dbReference>
<dbReference type="Pfam" id="PF00089">
    <property type="entry name" value="Trypsin"/>
    <property type="match status" value="1"/>
</dbReference>
<keyword evidence="7 11" id="KW-0720">Serine protease</keyword>
<evidence type="ECO:0000256" key="5">
    <source>
        <dbReference type="ARBA" id="ARBA00022729"/>
    </source>
</evidence>
<dbReference type="GO" id="GO:0004252">
    <property type="term" value="F:serine-type endopeptidase activity"/>
    <property type="evidence" value="ECO:0007669"/>
    <property type="project" value="InterPro"/>
</dbReference>
<evidence type="ECO:0000256" key="3">
    <source>
        <dbReference type="ARBA" id="ARBA00022525"/>
    </source>
</evidence>
<keyword evidence="15" id="KW-1185">Reference proteome</keyword>
<dbReference type="GO" id="GO:0005576">
    <property type="term" value="C:extracellular region"/>
    <property type="evidence" value="ECO:0007669"/>
    <property type="project" value="UniProtKB-SubCell"/>
</dbReference>
<dbReference type="PRINTS" id="PR00722">
    <property type="entry name" value="CHYMOTRYPSIN"/>
</dbReference>
<feature type="domain" description="Peptidase S1" evidence="13">
    <location>
        <begin position="33"/>
        <end position="265"/>
    </location>
</feature>
<dbReference type="CDD" id="cd00190">
    <property type="entry name" value="Tryp_SPc"/>
    <property type="match status" value="1"/>
</dbReference>
<evidence type="ECO:0000313" key="15">
    <source>
        <dbReference type="Proteomes" id="UP000054928"/>
    </source>
</evidence>
<proteinExistence type="inferred from homology"/>
<accession>A0A0N7L5L1</accession>
<keyword evidence="4 11" id="KW-0645">Protease</keyword>
<dbReference type="InterPro" id="IPR043504">
    <property type="entry name" value="Peptidase_S1_PA_chymotrypsin"/>
</dbReference>
<feature type="chain" id="PRO_5006015078" evidence="12">
    <location>
        <begin position="25"/>
        <end position="281"/>
    </location>
</feature>
<dbReference type="AlphaFoldDB" id="A0A0N7L5L1"/>
<dbReference type="PROSITE" id="PS00135">
    <property type="entry name" value="TRYPSIN_SER"/>
    <property type="match status" value="1"/>
</dbReference>
<dbReference type="FunFam" id="2.40.10.10:FF:000036">
    <property type="entry name" value="Trypsin beta"/>
    <property type="match status" value="1"/>
</dbReference>
<evidence type="ECO:0000256" key="8">
    <source>
        <dbReference type="ARBA" id="ARBA00023026"/>
    </source>
</evidence>
<dbReference type="EMBL" id="CCYD01000610">
    <property type="protein sequence ID" value="CEG41779.1"/>
    <property type="molecule type" value="Genomic_DNA"/>
</dbReference>
<evidence type="ECO:0000256" key="9">
    <source>
        <dbReference type="ARBA" id="ARBA00023157"/>
    </source>
</evidence>
<dbReference type="STRING" id="4781.A0A0N7L5L1"/>
<dbReference type="SMART" id="SM00020">
    <property type="entry name" value="Tryp_SPc"/>
    <property type="match status" value="1"/>
</dbReference>
<dbReference type="Proteomes" id="UP000054928">
    <property type="component" value="Unassembled WGS sequence"/>
</dbReference>
<keyword evidence="9" id="KW-1015">Disulfide bond</keyword>
<comment type="subcellular location">
    <subcellularLocation>
        <location evidence="1">Secreted</location>
    </subcellularLocation>
</comment>
<keyword evidence="8" id="KW-0843">Virulence</keyword>
<dbReference type="GeneID" id="36407162"/>
<protein>
    <submittedName>
        <fullName evidence="14">Serine protease trypsin-like protein</fullName>
    </submittedName>
</protein>
<dbReference type="GO" id="GO:0006508">
    <property type="term" value="P:proteolysis"/>
    <property type="evidence" value="ECO:0007669"/>
    <property type="project" value="UniProtKB-KW"/>
</dbReference>
<reference evidence="15" key="1">
    <citation type="submission" date="2014-09" db="EMBL/GenBank/DDBJ databases">
        <authorList>
            <person name="Sharma Rahul"/>
            <person name="Thines Marco"/>
        </authorList>
    </citation>
    <scope>NUCLEOTIDE SEQUENCE [LARGE SCALE GENOMIC DNA]</scope>
</reference>
<evidence type="ECO:0000256" key="2">
    <source>
        <dbReference type="ARBA" id="ARBA00007664"/>
    </source>
</evidence>
<dbReference type="InterPro" id="IPR050430">
    <property type="entry name" value="Peptidase_S1"/>
</dbReference>
<evidence type="ECO:0000256" key="1">
    <source>
        <dbReference type="ARBA" id="ARBA00004613"/>
    </source>
</evidence>